<comment type="subcellular location">
    <subcellularLocation>
        <location evidence="3">Cytoplasm</location>
    </subcellularLocation>
</comment>
<comment type="caution">
    <text evidence="10">The sequence shown here is derived from an EMBL/GenBank/DDBJ whole genome shotgun (WGS) entry which is preliminary data.</text>
</comment>
<organism evidence="10 11">
    <name type="scientific">Parabacteroides johnsonii</name>
    <dbReference type="NCBI Taxonomy" id="387661"/>
    <lineage>
        <taxon>Bacteria</taxon>
        <taxon>Pseudomonadati</taxon>
        <taxon>Bacteroidota</taxon>
        <taxon>Bacteroidia</taxon>
        <taxon>Bacteroidales</taxon>
        <taxon>Tannerellaceae</taxon>
        <taxon>Parabacteroides</taxon>
    </lineage>
</organism>
<dbReference type="InterPro" id="IPR008979">
    <property type="entry name" value="Galactose-bd-like_sf"/>
</dbReference>
<dbReference type="PANTHER" id="PTHR35532">
    <property type="entry name" value="SIMILAR TO POLYHYDROXYALKANOATE DEPOLYMERASE"/>
    <property type="match status" value="1"/>
</dbReference>
<feature type="chain" id="PRO_5040411930" description="Peptide-N(4)-(N-acetyl-beta-glucosaminyl)asparagine amidase" evidence="8">
    <location>
        <begin position="21"/>
        <end position="639"/>
    </location>
</feature>
<keyword evidence="6" id="KW-0963">Cytoplasm</keyword>
<protein>
    <recommendedName>
        <fullName evidence="5">Peptide-N(4)-(N-acetyl-beta-glucosaminyl)asparagine amidase</fullName>
        <ecNumber evidence="4">3.5.1.52</ecNumber>
    </recommendedName>
    <alternativeName>
        <fullName evidence="7">Peptide:N-glycanase</fullName>
    </alternativeName>
</protein>
<dbReference type="PROSITE" id="PS51257">
    <property type="entry name" value="PROKAR_LIPOPROTEIN"/>
    <property type="match status" value="1"/>
</dbReference>
<dbReference type="SUPFAM" id="SSF54001">
    <property type="entry name" value="Cysteine proteinases"/>
    <property type="match status" value="1"/>
</dbReference>
<name>A0A9Q5SQV9_9BACT</name>
<evidence type="ECO:0000313" key="11">
    <source>
        <dbReference type="Proteomes" id="UP000195975"/>
    </source>
</evidence>
<accession>A0A9Q5SQV9</accession>
<dbReference type="EC" id="3.5.1.52" evidence="4"/>
<evidence type="ECO:0000256" key="8">
    <source>
        <dbReference type="SAM" id="SignalP"/>
    </source>
</evidence>
<proteinExistence type="predicted"/>
<evidence type="ECO:0000256" key="4">
    <source>
        <dbReference type="ARBA" id="ARBA00012158"/>
    </source>
</evidence>
<keyword evidence="8" id="KW-0732">Signal</keyword>
<sequence>MKRIILLYLLLSVLSSCSFFKDKQPELSFAMEYADSNKKELEQVLKHYANDSLKLEAAKFLIRNMPAHFFYQQGREMDSIKHILTFTDSHHYLDPKHIQKWGNYSYVDLPKIHDVQIITAEYLIENIDLAFEQWHKRPWGKYLSFHDFCEYLLPYRVGNEPLENWRKLYSATFSPLLDSIYTGSDVLEAANLVRNILKEPQFRHCTAFSLPNLGALYLIDNRFGNCRDFADLFTYVCRSIGIPCMEETNVRHYHTWNVIKDTTGMDIPFWYDTWTTFRGDTRIGDFRCGKIYRKMYALQIEEARKYVAKKRKLLYPYYKNAYLKDVSAAYYKDTLSINLKKKEKGSFVYLSFFDSRQWWSCGVTISQNGVIQFNNVESNMMYALHEYERQGYRQISYPFLFNKGKIEIFKPDTMRSKQVKLYRKYPHSDWSRYYLRQVKGASFEGSNQVDFNNKEVLFRITEESPIAYNSILLPKPVKYQYIRYQASTKQIIDLSGINLYNQGTPVHPKLISGCEPESIKPISKLQSIIDNDPLTYFTAQNPGGQVTLDLGKPKTIDQIVFFSHNDDNYIRPGDLYELFYNDGPNGWISLGRQIADTVYLEYRVPDHAYLWLRNHTRGHEEQAFYIKDRKQIFPISPWW</sequence>
<dbReference type="Gene3D" id="3.10.620.30">
    <property type="match status" value="1"/>
</dbReference>
<dbReference type="PANTHER" id="PTHR35532:SF5">
    <property type="entry name" value="CARBOHYDRATE-BINDING DOMAIN-CONTAINING PROTEIN"/>
    <property type="match status" value="1"/>
</dbReference>
<dbReference type="AlphaFoldDB" id="A0A9Q5SQV9"/>
<comment type="cofactor">
    <cofactor evidence="2">
        <name>Zn(2+)</name>
        <dbReference type="ChEBI" id="CHEBI:29105"/>
    </cofactor>
</comment>
<dbReference type="Proteomes" id="UP000195975">
    <property type="component" value="Unassembled WGS sequence"/>
</dbReference>
<evidence type="ECO:0000256" key="1">
    <source>
        <dbReference type="ARBA" id="ARBA00001650"/>
    </source>
</evidence>
<evidence type="ECO:0000313" key="10">
    <source>
        <dbReference type="EMBL" id="OUO04345.1"/>
    </source>
</evidence>
<feature type="domain" description="Transglutaminase-like" evidence="9">
    <location>
        <begin position="218"/>
        <end position="269"/>
    </location>
</feature>
<evidence type="ECO:0000256" key="5">
    <source>
        <dbReference type="ARBA" id="ARBA00018546"/>
    </source>
</evidence>
<evidence type="ECO:0000259" key="9">
    <source>
        <dbReference type="SMART" id="SM00460"/>
    </source>
</evidence>
<dbReference type="EMBL" id="NFIJ01000014">
    <property type="protein sequence ID" value="OUO04345.1"/>
    <property type="molecule type" value="Genomic_DNA"/>
</dbReference>
<feature type="signal peptide" evidence="8">
    <location>
        <begin position="1"/>
        <end position="20"/>
    </location>
</feature>
<dbReference type="InterPro" id="IPR038765">
    <property type="entry name" value="Papain-like_cys_pep_sf"/>
</dbReference>
<dbReference type="SUPFAM" id="SSF49785">
    <property type="entry name" value="Galactose-binding domain-like"/>
    <property type="match status" value="1"/>
</dbReference>
<dbReference type="RefSeq" id="WP_021862405.1">
    <property type="nucleotide sequence ID" value="NZ_CALVDK010000007.1"/>
</dbReference>
<comment type="catalytic activity">
    <reaction evidence="1">
        <text>Hydrolysis of an N(4)-(acetyl-beta-D-glucosaminyl)asparagine residue in which the glucosamine residue may be further glycosylated, to yield a (substituted) N-acetyl-beta-D-glucosaminylamine and a peptide containing an aspartate residue.</text>
        <dbReference type="EC" id="3.5.1.52"/>
    </reaction>
</comment>
<evidence type="ECO:0000256" key="6">
    <source>
        <dbReference type="ARBA" id="ARBA00022490"/>
    </source>
</evidence>
<evidence type="ECO:0000256" key="3">
    <source>
        <dbReference type="ARBA" id="ARBA00004496"/>
    </source>
</evidence>
<dbReference type="GO" id="GO:0000224">
    <property type="term" value="F:peptide-N4-(N-acetyl-beta-glucosaminyl)asparagine amidase activity"/>
    <property type="evidence" value="ECO:0007669"/>
    <property type="project" value="UniProtKB-EC"/>
</dbReference>
<gene>
    <name evidence="10" type="ORF">B5F96_12915</name>
</gene>
<evidence type="ECO:0000256" key="7">
    <source>
        <dbReference type="ARBA" id="ARBA00032901"/>
    </source>
</evidence>
<dbReference type="Gene3D" id="2.60.120.260">
    <property type="entry name" value="Galactose-binding domain-like"/>
    <property type="match status" value="2"/>
</dbReference>
<dbReference type="InterPro" id="IPR002931">
    <property type="entry name" value="Transglutaminase-like"/>
</dbReference>
<dbReference type="Pfam" id="PF01841">
    <property type="entry name" value="Transglut_core"/>
    <property type="match status" value="1"/>
</dbReference>
<dbReference type="GO" id="GO:0005737">
    <property type="term" value="C:cytoplasm"/>
    <property type="evidence" value="ECO:0007669"/>
    <property type="project" value="UniProtKB-SubCell"/>
</dbReference>
<dbReference type="SMART" id="SM00460">
    <property type="entry name" value="TGc"/>
    <property type="match status" value="1"/>
</dbReference>
<evidence type="ECO:0000256" key="2">
    <source>
        <dbReference type="ARBA" id="ARBA00001947"/>
    </source>
</evidence>
<reference evidence="11" key="1">
    <citation type="submission" date="2017-04" db="EMBL/GenBank/DDBJ databases">
        <title>Function of individual gut microbiota members based on whole genome sequencing of pure cultures obtained from chicken caecum.</title>
        <authorList>
            <person name="Medvecky M."/>
            <person name="Cejkova D."/>
            <person name="Polansky O."/>
            <person name="Karasova D."/>
            <person name="Kubasova T."/>
            <person name="Cizek A."/>
            <person name="Rychlik I."/>
        </authorList>
    </citation>
    <scope>NUCLEOTIDE SEQUENCE [LARGE SCALE GENOMIC DNA]</scope>
    <source>
        <strain evidence="11">An42</strain>
    </source>
</reference>